<organism evidence="2 3">
    <name type="scientific">Anthostomella pinea</name>
    <dbReference type="NCBI Taxonomy" id="933095"/>
    <lineage>
        <taxon>Eukaryota</taxon>
        <taxon>Fungi</taxon>
        <taxon>Dikarya</taxon>
        <taxon>Ascomycota</taxon>
        <taxon>Pezizomycotina</taxon>
        <taxon>Sordariomycetes</taxon>
        <taxon>Xylariomycetidae</taxon>
        <taxon>Xylariales</taxon>
        <taxon>Xylariaceae</taxon>
        <taxon>Anthostomella</taxon>
    </lineage>
</organism>
<reference evidence="2" key="1">
    <citation type="submission" date="2023-10" db="EMBL/GenBank/DDBJ databases">
        <authorList>
            <person name="Hackl T."/>
        </authorList>
    </citation>
    <scope>NUCLEOTIDE SEQUENCE</scope>
</reference>
<gene>
    <name evidence="2" type="ORF">KHLLAP_LOCUS6193</name>
</gene>
<protein>
    <submittedName>
        <fullName evidence="2">Uu.00g131190.m01.CDS01</fullName>
    </submittedName>
</protein>
<dbReference type="Proteomes" id="UP001295740">
    <property type="component" value="Unassembled WGS sequence"/>
</dbReference>
<dbReference type="EMBL" id="CAUWAG010000007">
    <property type="protein sequence ID" value="CAJ2505725.1"/>
    <property type="molecule type" value="Genomic_DNA"/>
</dbReference>
<evidence type="ECO:0000256" key="1">
    <source>
        <dbReference type="PROSITE-ProRule" id="PRU00023"/>
    </source>
</evidence>
<sequence>MAHLTQPNGEKKPPILDLPLELVQKIYEGLETPRDAINMACTCSAFAAAIKPRPLHLITLNARMHRERARRPVSEREALKLRQRSQPILHAIQKHDDLELIEKILDIYQLEFSVLIDNVWYPKIYHVPTPVEAAISAGRLEVVRLLVQKGCGLGLRKKAALKFDPRVKSLLAVDRSSNAFMYACLKKQQEIAIFLFQHRETEISGGHMYAATYLDNPDVVRVILQHPSYNGHNRSQLVEDCLRDAVKCNAVGSAEVLNTAGASGVEGRRLNMLEIAMKHENYP</sequence>
<name>A0AAI8VJS7_9PEZI</name>
<dbReference type="AlphaFoldDB" id="A0AAI8VJS7"/>
<dbReference type="PROSITE" id="PS50088">
    <property type="entry name" value="ANK_REPEAT"/>
    <property type="match status" value="1"/>
</dbReference>
<evidence type="ECO:0000313" key="2">
    <source>
        <dbReference type="EMBL" id="CAJ2505725.1"/>
    </source>
</evidence>
<dbReference type="SUPFAM" id="SSF48403">
    <property type="entry name" value="Ankyrin repeat"/>
    <property type="match status" value="1"/>
</dbReference>
<dbReference type="InterPro" id="IPR036770">
    <property type="entry name" value="Ankyrin_rpt-contain_sf"/>
</dbReference>
<dbReference type="InterPro" id="IPR036047">
    <property type="entry name" value="F-box-like_dom_sf"/>
</dbReference>
<dbReference type="InterPro" id="IPR002110">
    <property type="entry name" value="Ankyrin_rpt"/>
</dbReference>
<evidence type="ECO:0000313" key="3">
    <source>
        <dbReference type="Proteomes" id="UP001295740"/>
    </source>
</evidence>
<dbReference type="Gene3D" id="1.25.40.20">
    <property type="entry name" value="Ankyrin repeat-containing domain"/>
    <property type="match status" value="1"/>
</dbReference>
<keyword evidence="1" id="KW-0040">ANK repeat</keyword>
<accession>A0AAI8VJS7</accession>
<keyword evidence="3" id="KW-1185">Reference proteome</keyword>
<proteinExistence type="predicted"/>
<feature type="repeat" description="ANK" evidence="1">
    <location>
        <begin position="126"/>
        <end position="158"/>
    </location>
</feature>
<comment type="caution">
    <text evidence="2">The sequence shown here is derived from an EMBL/GenBank/DDBJ whole genome shotgun (WGS) entry which is preliminary data.</text>
</comment>
<dbReference type="SUPFAM" id="SSF81383">
    <property type="entry name" value="F-box domain"/>
    <property type="match status" value="1"/>
</dbReference>